<dbReference type="GO" id="GO:0000492">
    <property type="term" value="P:box C/D snoRNP assembly"/>
    <property type="evidence" value="ECO:0007669"/>
    <property type="project" value="TreeGrafter"/>
</dbReference>
<evidence type="ECO:0000313" key="4">
    <source>
        <dbReference type="EMBL" id="ORZ25218.1"/>
    </source>
</evidence>
<keyword evidence="1" id="KW-0597">Phosphoprotein</keyword>
<dbReference type="Proteomes" id="UP000193560">
    <property type="component" value="Unassembled WGS sequence"/>
</dbReference>
<evidence type="ECO:0000256" key="1">
    <source>
        <dbReference type="ARBA" id="ARBA00022553"/>
    </source>
</evidence>
<dbReference type="PANTHER" id="PTHR13483">
    <property type="entry name" value="BOX C_D SNORNA PROTEIN 1-RELATED"/>
    <property type="match status" value="1"/>
</dbReference>
<name>A0A1X2J079_9FUNG</name>
<dbReference type="InterPro" id="IPR051639">
    <property type="entry name" value="BCD1"/>
</dbReference>
<gene>
    <name evidence="4" type="ORF">BCR42DRAFT_399655</name>
</gene>
<feature type="compositionally biased region" description="Basic and acidic residues" evidence="2">
    <location>
        <begin position="254"/>
        <end position="268"/>
    </location>
</feature>
<accession>A0A1X2J079</accession>
<evidence type="ECO:0000259" key="3">
    <source>
        <dbReference type="Pfam" id="PF25790"/>
    </source>
</evidence>
<feature type="region of interest" description="Disordered" evidence="2">
    <location>
        <begin position="217"/>
        <end position="308"/>
    </location>
</feature>
<dbReference type="STRING" id="90262.A0A1X2J079"/>
<dbReference type="Pfam" id="PF25790">
    <property type="entry name" value="BCD1"/>
    <property type="match status" value="1"/>
</dbReference>
<feature type="compositionally biased region" description="Polar residues" evidence="2">
    <location>
        <begin position="296"/>
        <end position="308"/>
    </location>
</feature>
<dbReference type="AlphaFoldDB" id="A0A1X2J079"/>
<dbReference type="InterPro" id="IPR057721">
    <property type="entry name" value="BCD1_alpha/beta"/>
</dbReference>
<comment type="caution">
    <text evidence="4">The sequence shown here is derived from an EMBL/GenBank/DDBJ whole genome shotgun (WGS) entry which is preliminary data.</text>
</comment>
<organism evidence="4 5">
    <name type="scientific">Absidia repens</name>
    <dbReference type="NCBI Taxonomy" id="90262"/>
    <lineage>
        <taxon>Eukaryota</taxon>
        <taxon>Fungi</taxon>
        <taxon>Fungi incertae sedis</taxon>
        <taxon>Mucoromycota</taxon>
        <taxon>Mucoromycotina</taxon>
        <taxon>Mucoromycetes</taxon>
        <taxon>Mucorales</taxon>
        <taxon>Cunninghamellaceae</taxon>
        <taxon>Absidia</taxon>
    </lineage>
</organism>
<dbReference type="EMBL" id="MCGE01000001">
    <property type="protein sequence ID" value="ORZ25218.1"/>
    <property type="molecule type" value="Genomic_DNA"/>
</dbReference>
<feature type="compositionally biased region" description="Low complexity" evidence="2">
    <location>
        <begin position="217"/>
        <end position="237"/>
    </location>
</feature>
<reference evidence="4 5" key="1">
    <citation type="submission" date="2016-07" db="EMBL/GenBank/DDBJ databases">
        <title>Pervasive Adenine N6-methylation of Active Genes in Fungi.</title>
        <authorList>
            <consortium name="DOE Joint Genome Institute"/>
            <person name="Mondo S.J."/>
            <person name="Dannebaum R.O."/>
            <person name="Kuo R.C."/>
            <person name="Labutti K."/>
            <person name="Haridas S."/>
            <person name="Kuo A."/>
            <person name="Salamov A."/>
            <person name="Ahrendt S.R."/>
            <person name="Lipzen A."/>
            <person name="Sullivan W."/>
            <person name="Andreopoulos W.B."/>
            <person name="Clum A."/>
            <person name="Lindquist E."/>
            <person name="Daum C."/>
            <person name="Ramamoorthy G.K."/>
            <person name="Gryganskyi A."/>
            <person name="Culley D."/>
            <person name="Magnuson J.K."/>
            <person name="James T.Y."/>
            <person name="O'Malley M.A."/>
            <person name="Stajich J.E."/>
            <person name="Spatafora J.W."/>
            <person name="Visel A."/>
            <person name="Grigoriev I.V."/>
        </authorList>
    </citation>
    <scope>NUCLEOTIDE SEQUENCE [LARGE SCALE GENOMIC DNA]</scope>
    <source>
        <strain evidence="4 5">NRRL 1336</strain>
    </source>
</reference>
<sequence length="308" mass="34669">MCIDYVYLEDVSRQSDTVTRHRLKDNKPSNPVEYKSRMVVKQARAMGILYDMLPVGMSRRKANKTNYSTKMKQLFWTLEFCFCLDNMQERVLEHSCPSNKTLHGVFENLLFSEKPQGQNSYATIRHQVRHFLDTDMNDWVIGMKKEGAKRNTYINLTSLLHQPIKDCLSGERVIEYPTIFIWLKDHLDPSIQLEDKYTVTATAAKDKDDEMINANDKAAQDNDNASSSGDSSSSGSDSSDDDDDDDDDDLDGNDDAKGNDLDSSENSKELNGQVEGDSSGAGNKDQTPLPLEEETNLVNSNEALPTSQ</sequence>
<dbReference type="GO" id="GO:0048254">
    <property type="term" value="P:snoRNA localization"/>
    <property type="evidence" value="ECO:0007669"/>
    <property type="project" value="TreeGrafter"/>
</dbReference>
<proteinExistence type="predicted"/>
<protein>
    <recommendedName>
        <fullName evidence="3">BCD1 alpha/beta domain-containing protein</fullName>
    </recommendedName>
</protein>
<feature type="compositionally biased region" description="Acidic residues" evidence="2">
    <location>
        <begin position="238"/>
        <end position="253"/>
    </location>
</feature>
<evidence type="ECO:0000313" key="5">
    <source>
        <dbReference type="Proteomes" id="UP000193560"/>
    </source>
</evidence>
<dbReference type="OrthoDB" id="272357at2759"/>
<dbReference type="GO" id="GO:0070761">
    <property type="term" value="C:pre-snoRNP complex"/>
    <property type="evidence" value="ECO:0007669"/>
    <property type="project" value="TreeGrafter"/>
</dbReference>
<keyword evidence="5" id="KW-1185">Reference proteome</keyword>
<dbReference type="GO" id="GO:0005634">
    <property type="term" value="C:nucleus"/>
    <property type="evidence" value="ECO:0007669"/>
    <property type="project" value="TreeGrafter"/>
</dbReference>
<dbReference type="GO" id="GO:0000463">
    <property type="term" value="P:maturation of LSU-rRNA from tricistronic rRNA transcript (SSU-rRNA, 5.8S rRNA, LSU-rRNA)"/>
    <property type="evidence" value="ECO:0007669"/>
    <property type="project" value="TreeGrafter"/>
</dbReference>
<evidence type="ECO:0000256" key="2">
    <source>
        <dbReference type="SAM" id="MobiDB-lite"/>
    </source>
</evidence>
<dbReference type="PANTHER" id="PTHR13483:SF3">
    <property type="entry name" value="BOX C_D SNORNA PROTEIN 1"/>
    <property type="match status" value="1"/>
</dbReference>
<feature type="domain" description="BCD1 alpha/beta" evidence="3">
    <location>
        <begin position="38"/>
        <end position="188"/>
    </location>
</feature>